<feature type="transmembrane region" description="Helical" evidence="12">
    <location>
        <begin position="358"/>
        <end position="379"/>
    </location>
</feature>
<comment type="caution">
    <text evidence="14">The sequence shown here is derived from an EMBL/GenBank/DDBJ whole genome shotgun (WGS) entry which is preliminary data.</text>
</comment>
<evidence type="ECO:0000256" key="6">
    <source>
        <dbReference type="ARBA" id="ARBA00022989"/>
    </source>
</evidence>
<dbReference type="PANTHER" id="PTHR12428:SF65">
    <property type="entry name" value="CYTOCHROME C OXIDASE ASSEMBLY PROTEIN COX18, MITOCHONDRIAL"/>
    <property type="match status" value="1"/>
</dbReference>
<keyword evidence="3 9" id="KW-1003">Cell membrane</keyword>
<protein>
    <recommendedName>
        <fullName evidence="9">Putative membrane protein insertion efficiency factor</fullName>
    </recommendedName>
</protein>
<dbReference type="PRINTS" id="PR00701">
    <property type="entry name" value="60KDINNERMP"/>
</dbReference>
<comment type="similarity">
    <text evidence="10">Belongs to the OXA1/ALB3/YidC family.</text>
</comment>
<comment type="function">
    <text evidence="9">Could be involved in insertion of integral membrane proteins into the membrane.</text>
</comment>
<feature type="domain" description="Membrane insertase YidC/Oxa/ALB C-terminal" evidence="13">
    <location>
        <begin position="295"/>
        <end position="476"/>
    </location>
</feature>
<evidence type="ECO:0000256" key="11">
    <source>
        <dbReference type="SAM" id="MobiDB-lite"/>
    </source>
</evidence>
<dbReference type="InterPro" id="IPR001708">
    <property type="entry name" value="YidC/ALB3/OXA1/COX18"/>
</dbReference>
<dbReference type="Proteomes" id="UP000236173">
    <property type="component" value="Unassembled WGS sequence"/>
</dbReference>
<dbReference type="EMBL" id="BEHT01000034">
    <property type="protein sequence ID" value="GBC99675.1"/>
    <property type="molecule type" value="Genomic_DNA"/>
</dbReference>
<comment type="similarity">
    <text evidence="9">Belongs to the UPF0161 family.</text>
</comment>
<evidence type="ECO:0000256" key="12">
    <source>
        <dbReference type="SAM" id="Phobius"/>
    </source>
</evidence>
<dbReference type="InterPro" id="IPR028055">
    <property type="entry name" value="YidC/Oxa/ALB_C"/>
</dbReference>
<evidence type="ECO:0000256" key="10">
    <source>
        <dbReference type="RuleBase" id="RU003945"/>
    </source>
</evidence>
<dbReference type="Pfam" id="PF02096">
    <property type="entry name" value="60KD_IMP"/>
    <property type="match status" value="1"/>
</dbReference>
<evidence type="ECO:0000256" key="7">
    <source>
        <dbReference type="ARBA" id="ARBA00023136"/>
    </source>
</evidence>
<keyword evidence="4 10" id="KW-0812">Transmembrane</keyword>
<evidence type="ECO:0000256" key="4">
    <source>
        <dbReference type="ARBA" id="ARBA00022692"/>
    </source>
</evidence>
<evidence type="ECO:0000256" key="8">
    <source>
        <dbReference type="ARBA" id="ARBA00023186"/>
    </source>
</evidence>
<sequence length="508" mass="58876">MLTTTILWLLRFYKRCVSPLLPSACRFTPTCSEYAMQAIERFGVWRGSWLALRRLLRCHPFHPGGYDPVPDQLPSRRTARVWATLLVVLMTLQVSWALSDWSTASLRELLTPPVSTRQASGEWTRLQAALADNPPKDELLLLRWKLREGVLLGRLNRTEEALTALTDAMHTYERWLRQHRNALLPLTVKELAIAAAYHKAQLVARQEGTESRNAVKALEQVEHLLKADEGMSGYGPPRRDVPLWAWDEKQKTLRRYPSAYAVVSEQLDAIYRKGLNYQLFDALVRLCGGDPNYSYGLAVILLALLLRVLLHPLNRKAMRSMWRMQELQPLMADLQERYRDNPKRLNEEMLRLYKEHGINPLGGCLPMLLQLPVLIWVYYGVQHYRFQFAKASFLWVRNLAQPDYVLFAIYLISFVASSLLMTPTATADPQQRQQQIFMNLMFVGMFALFFHNFPAAFILYWLSFQVFYMVESLYLKRLHQREMAPVREVPPDGAEKQKPTKVKTPKKA</sequence>
<dbReference type="AlphaFoldDB" id="A0A2H5XES8"/>
<feature type="compositionally biased region" description="Basic residues" evidence="11">
    <location>
        <begin position="499"/>
        <end position="508"/>
    </location>
</feature>
<keyword evidence="8" id="KW-0143">Chaperone</keyword>
<reference evidence="15" key="1">
    <citation type="submission" date="2017-09" db="EMBL/GenBank/DDBJ databases">
        <title>Metaegenomics of thermophilic ammonia-oxidizing enrichment culture.</title>
        <authorList>
            <person name="Kato S."/>
            <person name="Suzuki K."/>
        </authorList>
    </citation>
    <scope>NUCLEOTIDE SEQUENCE [LARGE SCALE GENOMIC DNA]</scope>
</reference>
<evidence type="ECO:0000313" key="14">
    <source>
        <dbReference type="EMBL" id="GBC99675.1"/>
    </source>
</evidence>
<evidence type="ECO:0000256" key="1">
    <source>
        <dbReference type="ARBA" id="ARBA00004651"/>
    </source>
</evidence>
<feature type="transmembrane region" description="Helical" evidence="12">
    <location>
        <begin position="404"/>
        <end position="424"/>
    </location>
</feature>
<evidence type="ECO:0000313" key="15">
    <source>
        <dbReference type="Proteomes" id="UP000236173"/>
    </source>
</evidence>
<name>A0A2H5XES8_9BACT</name>
<evidence type="ECO:0000259" key="13">
    <source>
        <dbReference type="Pfam" id="PF02096"/>
    </source>
</evidence>
<keyword evidence="6 12" id="KW-1133">Transmembrane helix</keyword>
<dbReference type="Pfam" id="PF01809">
    <property type="entry name" value="YidD"/>
    <property type="match status" value="1"/>
</dbReference>
<feature type="compositionally biased region" description="Basic and acidic residues" evidence="11">
    <location>
        <begin position="487"/>
        <end position="498"/>
    </location>
</feature>
<keyword evidence="5" id="KW-0653">Protein transport</keyword>
<dbReference type="CDD" id="cd20070">
    <property type="entry name" value="5TM_YidC_Alb3"/>
    <property type="match status" value="1"/>
</dbReference>
<evidence type="ECO:0000256" key="2">
    <source>
        <dbReference type="ARBA" id="ARBA00022448"/>
    </source>
</evidence>
<evidence type="ECO:0000256" key="9">
    <source>
        <dbReference type="HAMAP-Rule" id="MF_00386"/>
    </source>
</evidence>
<dbReference type="GO" id="GO:0051205">
    <property type="term" value="P:protein insertion into membrane"/>
    <property type="evidence" value="ECO:0007669"/>
    <property type="project" value="TreeGrafter"/>
</dbReference>
<evidence type="ECO:0000256" key="3">
    <source>
        <dbReference type="ARBA" id="ARBA00022475"/>
    </source>
</evidence>
<accession>A0A2H5XES8</accession>
<dbReference type="NCBIfam" id="TIGR03592">
    <property type="entry name" value="yidC_oxa1_cterm"/>
    <property type="match status" value="1"/>
</dbReference>
<dbReference type="GO" id="GO:0005886">
    <property type="term" value="C:plasma membrane"/>
    <property type="evidence" value="ECO:0007669"/>
    <property type="project" value="UniProtKB-SubCell"/>
</dbReference>
<keyword evidence="2" id="KW-0813">Transport</keyword>
<dbReference type="InterPro" id="IPR002696">
    <property type="entry name" value="Membr_insert_effic_factor_YidD"/>
</dbReference>
<gene>
    <name evidence="14" type="primary">yidC2</name>
    <name evidence="14" type="ORF">HRbin17_02205</name>
</gene>
<organism evidence="14 15">
    <name type="scientific">Candidatus Fervidibacter japonicus</name>
    <dbReference type="NCBI Taxonomy" id="2035412"/>
    <lineage>
        <taxon>Bacteria</taxon>
        <taxon>Candidatus Fervidibacterota</taxon>
        <taxon>Candidatus Fervidibacter</taxon>
    </lineage>
</organism>
<proteinExistence type="inferred from homology"/>
<dbReference type="NCBIfam" id="TIGR00278">
    <property type="entry name" value="membrane protein insertion efficiency factor YidD"/>
    <property type="match status" value="1"/>
</dbReference>
<dbReference type="PANTHER" id="PTHR12428">
    <property type="entry name" value="OXA1"/>
    <property type="match status" value="1"/>
</dbReference>
<dbReference type="GO" id="GO:0032977">
    <property type="term" value="F:membrane insertase activity"/>
    <property type="evidence" value="ECO:0007669"/>
    <property type="project" value="InterPro"/>
</dbReference>
<keyword evidence="7 9" id="KW-0472">Membrane</keyword>
<dbReference type="HAMAP" id="MF_00386">
    <property type="entry name" value="UPF0161_YidD"/>
    <property type="match status" value="1"/>
</dbReference>
<evidence type="ECO:0000256" key="5">
    <source>
        <dbReference type="ARBA" id="ARBA00022927"/>
    </source>
</evidence>
<dbReference type="InterPro" id="IPR047196">
    <property type="entry name" value="YidC_ALB_C"/>
</dbReference>
<feature type="transmembrane region" description="Helical" evidence="12">
    <location>
        <begin position="293"/>
        <end position="313"/>
    </location>
</feature>
<dbReference type="GO" id="GO:0015031">
    <property type="term" value="P:protein transport"/>
    <property type="evidence" value="ECO:0007669"/>
    <property type="project" value="UniProtKB-KW"/>
</dbReference>
<dbReference type="SMART" id="SM01234">
    <property type="entry name" value="Haemolytic"/>
    <property type="match status" value="1"/>
</dbReference>
<comment type="subcellular location">
    <subcellularLocation>
        <location evidence="1">Cell membrane</location>
        <topology evidence="1">Multi-pass membrane protein</topology>
    </subcellularLocation>
    <subcellularLocation>
        <location evidence="9">Cell membrane</location>
        <topology evidence="9">Peripheral membrane protein</topology>
        <orientation evidence="9">Cytoplasmic side</orientation>
    </subcellularLocation>
    <subcellularLocation>
        <location evidence="10">Membrane</location>
        <topology evidence="10">Multi-pass membrane protein</topology>
    </subcellularLocation>
</comment>
<feature type="region of interest" description="Disordered" evidence="11">
    <location>
        <begin position="487"/>
        <end position="508"/>
    </location>
</feature>